<name>A0A916QNP2_9GAMM</name>
<comment type="function">
    <text evidence="1">Plays a role in synthesis, processing and/or stability of 23S rRNA.</text>
</comment>
<evidence type="ECO:0000256" key="4">
    <source>
        <dbReference type="ARBA" id="ARBA00022517"/>
    </source>
</evidence>
<evidence type="ECO:0000313" key="8">
    <source>
        <dbReference type="Proteomes" id="UP000627715"/>
    </source>
</evidence>
<evidence type="ECO:0000256" key="6">
    <source>
        <dbReference type="SAM" id="MobiDB-lite"/>
    </source>
</evidence>
<evidence type="ECO:0000256" key="5">
    <source>
        <dbReference type="ARBA" id="ARBA00031841"/>
    </source>
</evidence>
<dbReference type="GO" id="GO:0042254">
    <property type="term" value="P:ribosome biogenesis"/>
    <property type="evidence" value="ECO:0007669"/>
    <property type="project" value="UniProtKB-KW"/>
</dbReference>
<protein>
    <recommendedName>
        <fullName evidence="3">Large ribosomal RNA subunit accumulation protein YceD</fullName>
    </recommendedName>
    <alternativeName>
        <fullName evidence="5">23S rRNA accumulation protein YceD</fullName>
    </alternativeName>
</protein>
<reference evidence="7" key="1">
    <citation type="journal article" date="2014" name="Int. J. Syst. Evol. Microbiol.">
        <title>Complete genome sequence of Corynebacterium casei LMG S-19264T (=DSM 44701T), isolated from a smear-ripened cheese.</title>
        <authorList>
            <consortium name="US DOE Joint Genome Institute (JGI-PGF)"/>
            <person name="Walter F."/>
            <person name="Albersmeier A."/>
            <person name="Kalinowski J."/>
            <person name="Ruckert C."/>
        </authorList>
    </citation>
    <scope>NUCLEOTIDE SEQUENCE</scope>
    <source>
        <strain evidence="7">CGMCC 1.15425</strain>
    </source>
</reference>
<dbReference type="EMBL" id="BMIY01000013">
    <property type="protein sequence ID" value="GFZ82403.1"/>
    <property type="molecule type" value="Genomic_DNA"/>
</dbReference>
<comment type="caution">
    <text evidence="7">The sequence shown here is derived from an EMBL/GenBank/DDBJ whole genome shotgun (WGS) entry which is preliminary data.</text>
</comment>
<dbReference type="Proteomes" id="UP000627715">
    <property type="component" value="Unassembled WGS sequence"/>
</dbReference>
<dbReference type="AlphaFoldDB" id="A0A916QNP2"/>
<dbReference type="PANTHER" id="PTHR38099">
    <property type="entry name" value="LARGE RIBOSOMAL RNA SUBUNIT ACCUMULATION PROTEIN YCED"/>
    <property type="match status" value="1"/>
</dbReference>
<gene>
    <name evidence="7" type="ORF">GCM10011403_27300</name>
</gene>
<dbReference type="OrthoDB" id="9786771at2"/>
<evidence type="ECO:0000256" key="1">
    <source>
        <dbReference type="ARBA" id="ARBA00002868"/>
    </source>
</evidence>
<evidence type="ECO:0000256" key="3">
    <source>
        <dbReference type="ARBA" id="ARBA00015716"/>
    </source>
</evidence>
<feature type="region of interest" description="Disordered" evidence="6">
    <location>
        <begin position="148"/>
        <end position="185"/>
    </location>
</feature>
<comment type="similarity">
    <text evidence="2">Belongs to the DUF177 domain family.</text>
</comment>
<keyword evidence="8" id="KW-1185">Reference proteome</keyword>
<dbReference type="Pfam" id="PF02620">
    <property type="entry name" value="YceD"/>
    <property type="match status" value="1"/>
</dbReference>
<dbReference type="InterPro" id="IPR039255">
    <property type="entry name" value="YceD_bac"/>
</dbReference>
<evidence type="ECO:0000313" key="7">
    <source>
        <dbReference type="EMBL" id="GFZ82403.1"/>
    </source>
</evidence>
<dbReference type="InterPro" id="IPR003772">
    <property type="entry name" value="YceD"/>
</dbReference>
<proteinExistence type="inferred from homology"/>
<accession>A0A916QNP2</accession>
<dbReference type="GO" id="GO:0005829">
    <property type="term" value="C:cytosol"/>
    <property type="evidence" value="ECO:0007669"/>
    <property type="project" value="TreeGrafter"/>
</dbReference>
<sequence>MADTLDFSTPVPQILDARKVFRQGLAIEGCIAIRELKRLADCLIDPAGDVSAALSFGFDEQRRQVISGEVTTNVNVQCQRCLEPVAVELVESVNLALVRTEEMAKSLPASLDPWISEDEQIRPADIIEEQLILGLPIAATHDDCESAMPVAGDLEETGESGAEAQPSKPNPFAVLASLKDKKPDS</sequence>
<reference evidence="7" key="2">
    <citation type="submission" date="2020-09" db="EMBL/GenBank/DDBJ databases">
        <authorList>
            <person name="Sun Q."/>
            <person name="Zhou Y."/>
        </authorList>
    </citation>
    <scope>NUCLEOTIDE SEQUENCE</scope>
    <source>
        <strain evidence="7">CGMCC 1.15425</strain>
    </source>
</reference>
<dbReference type="PANTHER" id="PTHR38099:SF1">
    <property type="entry name" value="LARGE RIBOSOMAL RNA SUBUNIT ACCUMULATION PROTEIN YCED"/>
    <property type="match status" value="1"/>
</dbReference>
<dbReference type="RefSeq" id="WP_068810540.1">
    <property type="nucleotide sequence ID" value="NZ_BMIY01000013.1"/>
</dbReference>
<organism evidence="7 8">
    <name type="scientific">Pseudohongiella nitratireducens</name>
    <dbReference type="NCBI Taxonomy" id="1768907"/>
    <lineage>
        <taxon>Bacteria</taxon>
        <taxon>Pseudomonadati</taxon>
        <taxon>Pseudomonadota</taxon>
        <taxon>Gammaproteobacteria</taxon>
        <taxon>Pseudomonadales</taxon>
        <taxon>Pseudohongiellaceae</taxon>
        <taxon>Pseudohongiella</taxon>
    </lineage>
</organism>
<keyword evidence="4" id="KW-0690">Ribosome biogenesis</keyword>
<evidence type="ECO:0000256" key="2">
    <source>
        <dbReference type="ARBA" id="ARBA00010740"/>
    </source>
</evidence>